<dbReference type="AlphaFoldDB" id="A0AAV7W3H1"/>
<evidence type="ECO:0000313" key="3">
    <source>
        <dbReference type="Proteomes" id="UP001066276"/>
    </source>
</evidence>
<dbReference type="EMBL" id="JANPWB010000002">
    <property type="protein sequence ID" value="KAJ1207113.1"/>
    <property type="molecule type" value="Genomic_DNA"/>
</dbReference>
<gene>
    <name evidence="2" type="ORF">NDU88_002505</name>
</gene>
<feature type="region of interest" description="Disordered" evidence="1">
    <location>
        <begin position="49"/>
        <end position="107"/>
    </location>
</feature>
<sequence>MRALAVTAPWASFRQLGVCPSKMDKESRTERCWTSTAGEVSGAWSLAAGGETSRGSCRKPAKRALKSTPGPKRCQEYRTSAGVLPQRKRGGGGTPVSWQKKRWRTYR</sequence>
<accession>A0AAV7W3H1</accession>
<protein>
    <recommendedName>
        <fullName evidence="4">Secreted protein</fullName>
    </recommendedName>
</protein>
<reference evidence="2" key="1">
    <citation type="journal article" date="2022" name="bioRxiv">
        <title>Sequencing and chromosome-scale assembly of the giantPleurodeles waltlgenome.</title>
        <authorList>
            <person name="Brown T."/>
            <person name="Elewa A."/>
            <person name="Iarovenko S."/>
            <person name="Subramanian E."/>
            <person name="Araus A.J."/>
            <person name="Petzold A."/>
            <person name="Susuki M."/>
            <person name="Suzuki K.-i.T."/>
            <person name="Hayashi T."/>
            <person name="Toyoda A."/>
            <person name="Oliveira C."/>
            <person name="Osipova E."/>
            <person name="Leigh N.D."/>
            <person name="Simon A."/>
            <person name="Yun M.H."/>
        </authorList>
    </citation>
    <scope>NUCLEOTIDE SEQUENCE</scope>
    <source>
        <strain evidence="2">20211129_DDA</strain>
        <tissue evidence="2">Liver</tissue>
    </source>
</reference>
<evidence type="ECO:0008006" key="4">
    <source>
        <dbReference type="Google" id="ProtNLM"/>
    </source>
</evidence>
<evidence type="ECO:0000313" key="2">
    <source>
        <dbReference type="EMBL" id="KAJ1207113.1"/>
    </source>
</evidence>
<keyword evidence="3" id="KW-1185">Reference proteome</keyword>
<evidence type="ECO:0000256" key="1">
    <source>
        <dbReference type="SAM" id="MobiDB-lite"/>
    </source>
</evidence>
<comment type="caution">
    <text evidence="2">The sequence shown here is derived from an EMBL/GenBank/DDBJ whole genome shotgun (WGS) entry which is preliminary data.</text>
</comment>
<organism evidence="2 3">
    <name type="scientific">Pleurodeles waltl</name>
    <name type="common">Iberian ribbed newt</name>
    <dbReference type="NCBI Taxonomy" id="8319"/>
    <lineage>
        <taxon>Eukaryota</taxon>
        <taxon>Metazoa</taxon>
        <taxon>Chordata</taxon>
        <taxon>Craniata</taxon>
        <taxon>Vertebrata</taxon>
        <taxon>Euteleostomi</taxon>
        <taxon>Amphibia</taxon>
        <taxon>Batrachia</taxon>
        <taxon>Caudata</taxon>
        <taxon>Salamandroidea</taxon>
        <taxon>Salamandridae</taxon>
        <taxon>Pleurodelinae</taxon>
        <taxon>Pleurodeles</taxon>
    </lineage>
</organism>
<name>A0AAV7W3H1_PLEWA</name>
<feature type="compositionally biased region" description="Basic residues" evidence="1">
    <location>
        <begin position="56"/>
        <end position="65"/>
    </location>
</feature>
<proteinExistence type="predicted"/>
<dbReference type="Proteomes" id="UP001066276">
    <property type="component" value="Chromosome 1_2"/>
</dbReference>